<proteinExistence type="predicted"/>
<reference evidence="1" key="1">
    <citation type="submission" date="2021-05" db="EMBL/GenBank/DDBJ databases">
        <authorList>
            <person name="Alioto T."/>
            <person name="Alioto T."/>
            <person name="Gomez Garrido J."/>
        </authorList>
    </citation>
    <scope>NUCLEOTIDE SEQUENCE</scope>
</reference>
<evidence type="ECO:0000313" key="1">
    <source>
        <dbReference type="EMBL" id="CAG6464517.1"/>
    </source>
</evidence>
<dbReference type="EMBL" id="HBUE01051394">
    <property type="protein sequence ID" value="CAG6464517.1"/>
    <property type="molecule type" value="Transcribed_RNA"/>
</dbReference>
<accession>A0A8D8F9N1</accession>
<name>A0A8D8F9N1_CULPI</name>
<organism evidence="1">
    <name type="scientific">Culex pipiens</name>
    <name type="common">House mosquito</name>
    <dbReference type="NCBI Taxonomy" id="7175"/>
    <lineage>
        <taxon>Eukaryota</taxon>
        <taxon>Metazoa</taxon>
        <taxon>Ecdysozoa</taxon>
        <taxon>Arthropoda</taxon>
        <taxon>Hexapoda</taxon>
        <taxon>Insecta</taxon>
        <taxon>Pterygota</taxon>
        <taxon>Neoptera</taxon>
        <taxon>Endopterygota</taxon>
        <taxon>Diptera</taxon>
        <taxon>Nematocera</taxon>
        <taxon>Culicoidea</taxon>
        <taxon>Culicidae</taxon>
        <taxon>Culicinae</taxon>
        <taxon>Culicini</taxon>
        <taxon>Culex</taxon>
        <taxon>Culex</taxon>
    </lineage>
</organism>
<dbReference type="AlphaFoldDB" id="A0A8D8F9N1"/>
<protein>
    <submittedName>
        <fullName evidence="1">(northern house mosquito) hypothetical protein</fullName>
    </submittedName>
</protein>
<sequence length="154" mass="17261">MPQRPPGFDGFAQKGQKGGGFLRRFAGHMLTDGQVRCPGSGTARTKEWSIPSEAHHCSLGDWSTVFDEYHNALSTAVLRATSPDHFFTSLQFLLHYTRSGVRFRPWGLNAARVLTCSWCPLTVCSAVLPQSVLLTLSDFNLWYVTVYHCLMCEF</sequence>